<feature type="domain" description="DUF2510" evidence="2">
    <location>
        <begin position="7"/>
        <end position="43"/>
    </location>
</feature>
<organism evidence="3 4">
    <name type="scientific">Streptomyces hainanensis</name>
    <dbReference type="NCBI Taxonomy" id="402648"/>
    <lineage>
        <taxon>Bacteria</taxon>
        <taxon>Bacillati</taxon>
        <taxon>Actinomycetota</taxon>
        <taxon>Actinomycetes</taxon>
        <taxon>Kitasatosporales</taxon>
        <taxon>Streptomycetaceae</taxon>
        <taxon>Streptomyces</taxon>
    </lineage>
</organism>
<keyword evidence="4" id="KW-1185">Reference proteome</keyword>
<reference evidence="3 4" key="1">
    <citation type="submission" date="2019-03" db="EMBL/GenBank/DDBJ databases">
        <title>Draft genome sequences of novel Actinobacteria.</title>
        <authorList>
            <person name="Sahin N."/>
            <person name="Ay H."/>
            <person name="Saygin H."/>
        </authorList>
    </citation>
    <scope>NUCLEOTIDE SEQUENCE [LARGE SCALE GENOMIC DNA]</scope>
    <source>
        <strain evidence="3 4">DSM 41900</strain>
    </source>
</reference>
<comment type="caution">
    <text evidence="3">The sequence shown here is derived from an EMBL/GenBank/DDBJ whole genome shotgun (WGS) entry which is preliminary data.</text>
</comment>
<gene>
    <name evidence="3" type="ORF">E1283_26650</name>
</gene>
<dbReference type="InterPro" id="IPR018929">
    <property type="entry name" value="DUF2510"/>
</dbReference>
<accession>A0A4R4T3H2</accession>
<dbReference type="AlphaFoldDB" id="A0A4R4T3H2"/>
<dbReference type="EMBL" id="SMKI01000355">
    <property type="protein sequence ID" value="TDC68939.1"/>
    <property type="molecule type" value="Genomic_DNA"/>
</dbReference>
<dbReference type="OrthoDB" id="4463773at2"/>
<evidence type="ECO:0000313" key="4">
    <source>
        <dbReference type="Proteomes" id="UP000295345"/>
    </source>
</evidence>
<feature type="region of interest" description="Disordered" evidence="1">
    <location>
        <begin position="1"/>
        <end position="47"/>
    </location>
</feature>
<proteinExistence type="predicted"/>
<protein>
    <submittedName>
        <fullName evidence="3">DUF2510 domain-containing protein</fullName>
    </submittedName>
</protein>
<sequence>MSMTTPPGWYRDPAQTEGGPTMERWWDGSAWTGGTRPAGGEPPTVPP</sequence>
<evidence type="ECO:0000256" key="1">
    <source>
        <dbReference type="SAM" id="MobiDB-lite"/>
    </source>
</evidence>
<name>A0A4R4T3H2_9ACTN</name>
<dbReference type="Proteomes" id="UP000295345">
    <property type="component" value="Unassembled WGS sequence"/>
</dbReference>
<evidence type="ECO:0000313" key="3">
    <source>
        <dbReference type="EMBL" id="TDC68939.1"/>
    </source>
</evidence>
<evidence type="ECO:0000259" key="2">
    <source>
        <dbReference type="Pfam" id="PF10708"/>
    </source>
</evidence>
<dbReference type="Pfam" id="PF10708">
    <property type="entry name" value="DUF2510"/>
    <property type="match status" value="1"/>
</dbReference>
<feature type="non-terminal residue" evidence="3">
    <location>
        <position position="47"/>
    </location>
</feature>